<protein>
    <submittedName>
        <fullName evidence="2">Uncharacterized protein</fullName>
    </submittedName>
</protein>
<organism evidence="2 4">
    <name type="scientific">Eleusine coracana subsp. coracana</name>
    <dbReference type="NCBI Taxonomy" id="191504"/>
    <lineage>
        <taxon>Eukaryota</taxon>
        <taxon>Viridiplantae</taxon>
        <taxon>Streptophyta</taxon>
        <taxon>Embryophyta</taxon>
        <taxon>Tracheophyta</taxon>
        <taxon>Spermatophyta</taxon>
        <taxon>Magnoliopsida</taxon>
        <taxon>Liliopsida</taxon>
        <taxon>Poales</taxon>
        <taxon>Poaceae</taxon>
        <taxon>PACMAD clade</taxon>
        <taxon>Chloridoideae</taxon>
        <taxon>Cynodonteae</taxon>
        <taxon>Eleusininae</taxon>
        <taxon>Eleusine</taxon>
    </lineage>
</organism>
<feature type="compositionally biased region" description="Pro residues" evidence="1">
    <location>
        <begin position="188"/>
        <end position="204"/>
    </location>
</feature>
<dbReference type="EMBL" id="BQKI01000001">
    <property type="protein sequence ID" value="GJM85619.1"/>
    <property type="molecule type" value="Genomic_DNA"/>
</dbReference>
<accession>A0AAV5BGS0</accession>
<evidence type="ECO:0000313" key="3">
    <source>
        <dbReference type="EMBL" id="GJM86246.1"/>
    </source>
</evidence>
<keyword evidence="4" id="KW-1185">Reference proteome</keyword>
<feature type="compositionally biased region" description="Basic and acidic residues" evidence="1">
    <location>
        <begin position="269"/>
        <end position="279"/>
    </location>
</feature>
<dbReference type="EMBL" id="BQKI01000001">
    <property type="protein sequence ID" value="GJM86246.1"/>
    <property type="molecule type" value="Genomic_DNA"/>
</dbReference>
<reference evidence="2" key="1">
    <citation type="journal article" date="2018" name="DNA Res.">
        <title>Multiple hybrid de novo genome assembly of finger millet, an orphan allotetraploid crop.</title>
        <authorList>
            <person name="Hatakeyama M."/>
            <person name="Aluri S."/>
            <person name="Balachadran M.T."/>
            <person name="Sivarajan S.R."/>
            <person name="Patrignani A."/>
            <person name="Gruter S."/>
            <person name="Poveda L."/>
            <person name="Shimizu-Inatsugi R."/>
            <person name="Baeten J."/>
            <person name="Francoijs K.J."/>
            <person name="Nataraja K.N."/>
            <person name="Reddy Y.A.N."/>
            <person name="Phadnis S."/>
            <person name="Ravikumar R.L."/>
            <person name="Schlapbach R."/>
            <person name="Sreeman S.M."/>
            <person name="Shimizu K.K."/>
        </authorList>
    </citation>
    <scope>NUCLEOTIDE SEQUENCE</scope>
</reference>
<dbReference type="PANTHER" id="PTHR33524:SF1">
    <property type="entry name" value="SET DOMAIN-CONTAINING PROTEIN"/>
    <property type="match status" value="1"/>
</dbReference>
<feature type="region of interest" description="Disordered" evidence="1">
    <location>
        <begin position="188"/>
        <end position="215"/>
    </location>
</feature>
<dbReference type="Proteomes" id="UP001054889">
    <property type="component" value="Unassembled WGS sequence"/>
</dbReference>
<feature type="region of interest" description="Disordered" evidence="1">
    <location>
        <begin position="232"/>
        <end position="279"/>
    </location>
</feature>
<proteinExistence type="predicted"/>
<evidence type="ECO:0000256" key="1">
    <source>
        <dbReference type="SAM" id="MobiDB-lite"/>
    </source>
</evidence>
<name>A0AAV5BGS0_ELECO</name>
<gene>
    <name evidence="2" type="primary">ga01400</name>
    <name evidence="3" type="synonym">ga02087</name>
    <name evidence="2" type="ORF">PR202_ga01400</name>
    <name evidence="3" type="ORF">PR202_ga02087</name>
</gene>
<dbReference type="AlphaFoldDB" id="A0AAV5BGS0"/>
<comment type="caution">
    <text evidence="2">The sequence shown here is derived from an EMBL/GenBank/DDBJ whole genome shotgun (WGS) entry which is preliminary data.</text>
</comment>
<sequence>MFARDPRHLQFEADINRLFLYTSYYRLGENADEKDAEEIIDMASKASVDQQQKQVQENIHYQFRQICQVMDNFLCPDATNDPSKDPSEEDHHSRRSGLSFAVGGVGSANKQAVPATKPLTRAELSKKFKDQLGYTLDIRQSGIPHKEAGQAPNFDADAAAPNLDAADPVADGAALDLVVAAEAPPPLPVSPYAATPPPPMPPPPRRPRRLSMSLPTSMPLPLLSPLLSSVVPPCSSSAPSVAPPTPRLQLCSPPRGSSLSMAPPTLHCLDAKQERRHGA</sequence>
<dbReference type="InterPro" id="IPR040415">
    <property type="entry name" value="SETD9"/>
</dbReference>
<reference evidence="2" key="2">
    <citation type="submission" date="2021-12" db="EMBL/GenBank/DDBJ databases">
        <title>Resequencing data analysis of finger millet.</title>
        <authorList>
            <person name="Hatakeyama M."/>
            <person name="Aluri S."/>
            <person name="Balachadran M.T."/>
            <person name="Sivarajan S.R."/>
            <person name="Poveda L."/>
            <person name="Shimizu-Inatsugi R."/>
            <person name="Schlapbach R."/>
            <person name="Sreeman S.M."/>
            <person name="Shimizu K.K."/>
        </authorList>
    </citation>
    <scope>NUCLEOTIDE SEQUENCE</scope>
</reference>
<dbReference type="PANTHER" id="PTHR33524">
    <property type="entry name" value="C5ORF35"/>
    <property type="match status" value="1"/>
</dbReference>
<evidence type="ECO:0000313" key="4">
    <source>
        <dbReference type="Proteomes" id="UP001054889"/>
    </source>
</evidence>
<feature type="compositionally biased region" description="Basic and acidic residues" evidence="1">
    <location>
        <begin position="82"/>
        <end position="92"/>
    </location>
</feature>
<evidence type="ECO:0000313" key="2">
    <source>
        <dbReference type="EMBL" id="GJM85619.1"/>
    </source>
</evidence>
<feature type="region of interest" description="Disordered" evidence="1">
    <location>
        <begin position="78"/>
        <end position="101"/>
    </location>
</feature>